<evidence type="ECO:0000256" key="3">
    <source>
        <dbReference type="ARBA" id="ARBA00022771"/>
    </source>
</evidence>
<evidence type="ECO:0000256" key="7">
    <source>
        <dbReference type="ARBA" id="ARBA00023163"/>
    </source>
</evidence>
<dbReference type="GO" id="GO:0008270">
    <property type="term" value="F:zinc ion binding"/>
    <property type="evidence" value="ECO:0007669"/>
    <property type="project" value="UniProtKB-KW"/>
</dbReference>
<dbReference type="AlphaFoldDB" id="A0A8J6BC20"/>
<dbReference type="GO" id="GO:0003677">
    <property type="term" value="F:DNA binding"/>
    <property type="evidence" value="ECO:0007669"/>
    <property type="project" value="UniProtKB-KW"/>
</dbReference>
<feature type="region of interest" description="Disordered" evidence="11">
    <location>
        <begin position="1"/>
        <end position="30"/>
    </location>
</feature>
<proteinExistence type="predicted"/>
<dbReference type="GO" id="GO:0048188">
    <property type="term" value="C:Set1C/COMPASS complex"/>
    <property type="evidence" value="ECO:0007669"/>
    <property type="project" value="InterPro"/>
</dbReference>
<dbReference type="InterPro" id="IPR037869">
    <property type="entry name" value="Spp1/CFP1"/>
</dbReference>
<dbReference type="PANTHER" id="PTHR46174">
    <property type="entry name" value="CXXC-TYPE ZINC FINGER PROTEIN 1"/>
    <property type="match status" value="1"/>
</dbReference>
<feature type="compositionally biased region" description="Basic and acidic residues" evidence="11">
    <location>
        <begin position="82"/>
        <end position="92"/>
    </location>
</feature>
<keyword evidence="5" id="KW-0805">Transcription regulation</keyword>
<feature type="region of interest" description="Disordered" evidence="11">
    <location>
        <begin position="74"/>
        <end position="115"/>
    </location>
</feature>
<feature type="coiled-coil region" evidence="10">
    <location>
        <begin position="174"/>
        <end position="211"/>
    </location>
</feature>
<sequence length="371" mass="42388">MLRVKDDELSVYRDTPEPPSLAGSLSDDELPLDPDLYQELCAGGAFDDHNLPWLSDADDTPFLDSVLRKRAVKVKHVKRREKKSEKKKDDKYKRHKQKQRHKDKAKHSERMENRDYSSLRQCLGPSCVQPARPSSKYCSEDCGMKLAANRIYEILPQRIQQWQQSPCVAEEQGKKLLERIRREQQQARTKLQEMERRFHELEGLITKAKQQQIREDEEVRPAEGGSHGQVRGFGFTHRCFSSCHQTNDGDSDDTDLQIFCVSCGHPINPKVALRHMERCYAKVSHTDSEAPQLHYSWIGFFHMQCSVLSGSMKVKPPLDPCTQQELKELLVSSVTCTIHKARPTASACRCCARSTPGTPRCRPMRCAAAPS</sequence>
<accession>A0A8J6BC20</accession>
<evidence type="ECO:0000256" key="4">
    <source>
        <dbReference type="ARBA" id="ARBA00022833"/>
    </source>
</evidence>
<feature type="compositionally biased region" description="Basic and acidic residues" evidence="11">
    <location>
        <begin position="106"/>
        <end position="115"/>
    </location>
</feature>
<feature type="domain" description="CpG binding protein C-terminal" evidence="12">
    <location>
        <begin position="147"/>
        <end position="219"/>
    </location>
</feature>
<evidence type="ECO:0000256" key="2">
    <source>
        <dbReference type="ARBA" id="ARBA00022723"/>
    </source>
</evidence>
<evidence type="ECO:0000313" key="14">
    <source>
        <dbReference type="Proteomes" id="UP000770717"/>
    </source>
</evidence>
<feature type="compositionally biased region" description="Basic and acidic residues" evidence="11">
    <location>
        <begin position="1"/>
        <end position="16"/>
    </location>
</feature>
<protein>
    <recommendedName>
        <fullName evidence="9">CXXC-type zinc finger protein 1</fullName>
    </recommendedName>
</protein>
<feature type="domain" description="CpG binding protein C-terminal" evidence="12">
    <location>
        <begin position="246"/>
        <end position="285"/>
    </location>
</feature>
<keyword evidence="10" id="KW-0175">Coiled coil</keyword>
<evidence type="ECO:0000313" key="13">
    <source>
        <dbReference type="EMBL" id="KAG9462169.1"/>
    </source>
</evidence>
<evidence type="ECO:0000256" key="5">
    <source>
        <dbReference type="ARBA" id="ARBA00023015"/>
    </source>
</evidence>
<keyword evidence="2" id="KW-0479">Metal-binding</keyword>
<gene>
    <name evidence="13" type="ORF">GDO78_014781</name>
</gene>
<dbReference type="InterPro" id="IPR022056">
    <property type="entry name" value="CpG-bd_C"/>
</dbReference>
<name>A0A8J6BC20_ELECQ</name>
<feature type="compositionally biased region" description="Basic residues" evidence="11">
    <location>
        <begin position="93"/>
        <end position="105"/>
    </location>
</feature>
<keyword evidence="8" id="KW-0539">Nucleus</keyword>
<dbReference type="PANTHER" id="PTHR46174:SF1">
    <property type="entry name" value="CXXC-TYPE ZINC FINGER PROTEIN 1"/>
    <property type="match status" value="1"/>
</dbReference>
<dbReference type="Proteomes" id="UP000770717">
    <property type="component" value="Unassembled WGS sequence"/>
</dbReference>
<evidence type="ECO:0000256" key="10">
    <source>
        <dbReference type="SAM" id="Coils"/>
    </source>
</evidence>
<keyword evidence="14" id="KW-1185">Reference proteome</keyword>
<dbReference type="GO" id="GO:0045893">
    <property type="term" value="P:positive regulation of DNA-templated transcription"/>
    <property type="evidence" value="ECO:0007669"/>
    <property type="project" value="TreeGrafter"/>
</dbReference>
<evidence type="ECO:0000259" key="12">
    <source>
        <dbReference type="Pfam" id="PF12269"/>
    </source>
</evidence>
<evidence type="ECO:0000256" key="11">
    <source>
        <dbReference type="SAM" id="MobiDB-lite"/>
    </source>
</evidence>
<evidence type="ECO:0000256" key="9">
    <source>
        <dbReference type="ARBA" id="ARBA00023828"/>
    </source>
</evidence>
<evidence type="ECO:0000256" key="1">
    <source>
        <dbReference type="ARBA" id="ARBA00004123"/>
    </source>
</evidence>
<keyword evidence="7" id="KW-0804">Transcription</keyword>
<reference evidence="13" key="1">
    <citation type="thesis" date="2020" institute="ProQuest LLC" country="789 East Eisenhower Parkway, Ann Arbor, MI, USA">
        <title>Comparative Genomics and Chromosome Evolution.</title>
        <authorList>
            <person name="Mudd A.B."/>
        </authorList>
    </citation>
    <scope>NUCLEOTIDE SEQUENCE</scope>
    <source>
        <strain evidence="13">HN-11 Male</strain>
        <tissue evidence="13">Kidney and liver</tissue>
    </source>
</reference>
<keyword evidence="3" id="KW-0863">Zinc-finger</keyword>
<dbReference type="Pfam" id="PF12269">
    <property type="entry name" value="CpG_bind_C"/>
    <property type="match status" value="2"/>
</dbReference>
<comment type="caution">
    <text evidence="13">The sequence shown here is derived from an EMBL/GenBank/DDBJ whole genome shotgun (WGS) entry which is preliminary data.</text>
</comment>
<evidence type="ECO:0000256" key="8">
    <source>
        <dbReference type="ARBA" id="ARBA00023242"/>
    </source>
</evidence>
<organism evidence="13 14">
    <name type="scientific">Eleutherodactylus coqui</name>
    <name type="common">Puerto Rican coqui</name>
    <dbReference type="NCBI Taxonomy" id="57060"/>
    <lineage>
        <taxon>Eukaryota</taxon>
        <taxon>Metazoa</taxon>
        <taxon>Chordata</taxon>
        <taxon>Craniata</taxon>
        <taxon>Vertebrata</taxon>
        <taxon>Euteleostomi</taxon>
        <taxon>Amphibia</taxon>
        <taxon>Batrachia</taxon>
        <taxon>Anura</taxon>
        <taxon>Neobatrachia</taxon>
        <taxon>Hyloidea</taxon>
        <taxon>Eleutherodactylidae</taxon>
        <taxon>Eleutherodactylinae</taxon>
        <taxon>Eleutherodactylus</taxon>
        <taxon>Eleutherodactylus</taxon>
    </lineage>
</organism>
<comment type="subcellular location">
    <subcellularLocation>
        <location evidence="1">Nucleus</location>
    </subcellularLocation>
</comment>
<dbReference type="OrthoDB" id="419183at2759"/>
<keyword evidence="4" id="KW-0862">Zinc</keyword>
<keyword evidence="6" id="KW-0238">DNA-binding</keyword>
<evidence type="ECO:0000256" key="6">
    <source>
        <dbReference type="ARBA" id="ARBA00023125"/>
    </source>
</evidence>
<dbReference type="EMBL" id="WNTK01013137">
    <property type="protein sequence ID" value="KAG9462169.1"/>
    <property type="molecule type" value="Genomic_DNA"/>
</dbReference>